<name>A0A8H5FFY4_9AGAR</name>
<dbReference type="EMBL" id="JAACJK010000063">
    <property type="protein sequence ID" value="KAF5335354.1"/>
    <property type="molecule type" value="Genomic_DNA"/>
</dbReference>
<sequence>MVWRTSMRLTLVRSPSPPFAMRPTRAHLRPDHYQKARRRHLTWHDMTVCRRPPSFFAHHADLDPSSSSPTPLHVTFAGIFQDGASLTTSDATLHARHEDPYDVVCAQSSRAQHSLPPGDAI</sequence>
<keyword evidence="2" id="KW-1185">Reference proteome</keyword>
<dbReference type="Proteomes" id="UP000541558">
    <property type="component" value="Unassembled WGS sequence"/>
</dbReference>
<proteinExistence type="predicted"/>
<dbReference type="AlphaFoldDB" id="A0A8H5FFY4"/>
<protein>
    <submittedName>
        <fullName evidence="1">Uncharacterized protein</fullName>
    </submittedName>
</protein>
<comment type="caution">
    <text evidence="1">The sequence shown here is derived from an EMBL/GenBank/DDBJ whole genome shotgun (WGS) entry which is preliminary data.</text>
</comment>
<evidence type="ECO:0000313" key="1">
    <source>
        <dbReference type="EMBL" id="KAF5335354.1"/>
    </source>
</evidence>
<accession>A0A8H5FFY4</accession>
<evidence type="ECO:0000313" key="2">
    <source>
        <dbReference type="Proteomes" id="UP000541558"/>
    </source>
</evidence>
<reference evidence="1 2" key="1">
    <citation type="journal article" date="2020" name="ISME J.">
        <title>Uncovering the hidden diversity of litter-decomposition mechanisms in mushroom-forming fungi.</title>
        <authorList>
            <person name="Floudas D."/>
            <person name="Bentzer J."/>
            <person name="Ahren D."/>
            <person name="Johansson T."/>
            <person name="Persson P."/>
            <person name="Tunlid A."/>
        </authorList>
    </citation>
    <scope>NUCLEOTIDE SEQUENCE [LARGE SCALE GENOMIC DNA]</scope>
    <source>
        <strain evidence="1 2">CBS 175.51</strain>
    </source>
</reference>
<organism evidence="1 2">
    <name type="scientific">Ephemerocybe angulata</name>
    <dbReference type="NCBI Taxonomy" id="980116"/>
    <lineage>
        <taxon>Eukaryota</taxon>
        <taxon>Fungi</taxon>
        <taxon>Dikarya</taxon>
        <taxon>Basidiomycota</taxon>
        <taxon>Agaricomycotina</taxon>
        <taxon>Agaricomycetes</taxon>
        <taxon>Agaricomycetidae</taxon>
        <taxon>Agaricales</taxon>
        <taxon>Agaricineae</taxon>
        <taxon>Psathyrellaceae</taxon>
        <taxon>Ephemerocybe</taxon>
    </lineage>
</organism>
<gene>
    <name evidence="1" type="ORF">D9611_011755</name>
</gene>